<dbReference type="PANTHER" id="PTHR10285">
    <property type="entry name" value="URIDINE KINASE"/>
    <property type="match status" value="1"/>
</dbReference>
<dbReference type="Gene3D" id="3.40.50.300">
    <property type="entry name" value="P-loop containing nucleotide triphosphate hydrolases"/>
    <property type="match status" value="1"/>
</dbReference>
<evidence type="ECO:0000313" key="1">
    <source>
        <dbReference type="EMBL" id="TNU77334.1"/>
    </source>
</evidence>
<gene>
    <name evidence="1" type="ORF">FH969_00785</name>
</gene>
<evidence type="ECO:0000313" key="2">
    <source>
        <dbReference type="Proteomes" id="UP000313849"/>
    </source>
</evidence>
<protein>
    <submittedName>
        <fullName evidence="1">Nucleoside/nucleotide kinase family protein</fullName>
    </submittedName>
</protein>
<dbReference type="AlphaFoldDB" id="A0A5C5BFE9"/>
<proteinExistence type="predicted"/>
<sequence>MIADSLDALVARVRTLGTPSSPGTPPGRVLLGLTGSPGAGKTTLATGLVAELGPDAVHVPMDGFHLANRTLAALGRSGRKGALDTFDGWGYLALLTRLRHEVDRTVYAPSYRREVGEPIAAEIAVEPAHRIVVTEGNYLLVAQAPWDEVRAALDEVWFVSTPDGERTRRLVARHSRQRSVEAATAWAAEVDGPNAVVVESTRDRADLVVPGSLA</sequence>
<dbReference type="GO" id="GO:0016301">
    <property type="term" value="F:kinase activity"/>
    <property type="evidence" value="ECO:0007669"/>
    <property type="project" value="UniProtKB-KW"/>
</dbReference>
<reference evidence="1 2" key="1">
    <citation type="submission" date="2019-06" db="EMBL/GenBank/DDBJ databases">
        <title>Draft genome sequence of Miniimonas arenae KCTC 19750T isolated from sea sand.</title>
        <authorList>
            <person name="Park S.-J."/>
        </authorList>
    </citation>
    <scope>NUCLEOTIDE SEQUENCE [LARGE SCALE GENOMIC DNA]</scope>
    <source>
        <strain evidence="1 2">KCTC 19750</strain>
    </source>
</reference>
<dbReference type="RefSeq" id="WP_139985424.1">
    <property type="nucleotide sequence ID" value="NZ_VENP01000001.1"/>
</dbReference>
<organism evidence="1 2">
    <name type="scientific">Miniimonas arenae</name>
    <dbReference type="NCBI Taxonomy" id="676201"/>
    <lineage>
        <taxon>Bacteria</taxon>
        <taxon>Bacillati</taxon>
        <taxon>Actinomycetota</taxon>
        <taxon>Actinomycetes</taxon>
        <taxon>Micrococcales</taxon>
        <taxon>Beutenbergiaceae</taxon>
        <taxon>Miniimonas</taxon>
    </lineage>
</organism>
<dbReference type="SUPFAM" id="SSF52540">
    <property type="entry name" value="P-loop containing nucleoside triphosphate hydrolases"/>
    <property type="match status" value="1"/>
</dbReference>
<name>A0A5C5BFE9_9MICO</name>
<dbReference type="NCBIfam" id="NF006743">
    <property type="entry name" value="PRK09270.1-2"/>
    <property type="match status" value="1"/>
</dbReference>
<dbReference type="InterPro" id="IPR027417">
    <property type="entry name" value="P-loop_NTPase"/>
</dbReference>
<accession>A0A5C5BFE9</accession>
<keyword evidence="1" id="KW-0418">Kinase</keyword>
<keyword evidence="2" id="KW-1185">Reference proteome</keyword>
<comment type="caution">
    <text evidence="1">The sequence shown here is derived from an EMBL/GenBank/DDBJ whole genome shotgun (WGS) entry which is preliminary data.</text>
</comment>
<dbReference type="Proteomes" id="UP000313849">
    <property type="component" value="Unassembled WGS sequence"/>
</dbReference>
<dbReference type="OrthoDB" id="3192509at2"/>
<dbReference type="EMBL" id="VENP01000001">
    <property type="protein sequence ID" value="TNU77334.1"/>
    <property type="molecule type" value="Genomic_DNA"/>
</dbReference>
<keyword evidence="1" id="KW-0808">Transferase</keyword>